<organism evidence="9 11">
    <name type="scientific">Didymodactylos carnosus</name>
    <dbReference type="NCBI Taxonomy" id="1234261"/>
    <lineage>
        <taxon>Eukaryota</taxon>
        <taxon>Metazoa</taxon>
        <taxon>Spiralia</taxon>
        <taxon>Gnathifera</taxon>
        <taxon>Rotifera</taxon>
        <taxon>Eurotatoria</taxon>
        <taxon>Bdelloidea</taxon>
        <taxon>Philodinida</taxon>
        <taxon>Philodinidae</taxon>
        <taxon>Didymodactylos</taxon>
    </lineage>
</organism>
<comment type="subcellular location">
    <subcellularLocation>
        <location evidence="1">Cytoplasm</location>
        <location evidence="1">Cytoskeleton</location>
    </subcellularLocation>
</comment>
<dbReference type="OrthoDB" id="69711at2759"/>
<evidence type="ECO:0000256" key="6">
    <source>
        <dbReference type="ARBA" id="ARBA00023212"/>
    </source>
</evidence>
<keyword evidence="6" id="KW-0206">Cytoskeleton</keyword>
<accession>A0A815SYC7</accession>
<protein>
    <recommendedName>
        <fullName evidence="7">Regulator of microtubule dynamics protein 1</fullName>
    </recommendedName>
    <alternativeName>
        <fullName evidence="8">Protein FAM82B</fullName>
    </alternativeName>
</protein>
<gene>
    <name evidence="9" type="ORF">GPM918_LOCUS36463</name>
    <name evidence="10" type="ORF">SRO942_LOCUS37204</name>
</gene>
<dbReference type="Proteomes" id="UP000681722">
    <property type="component" value="Unassembled WGS sequence"/>
</dbReference>
<dbReference type="GO" id="GO:0005739">
    <property type="term" value="C:mitochondrion"/>
    <property type="evidence" value="ECO:0007669"/>
    <property type="project" value="TreeGrafter"/>
</dbReference>
<dbReference type="InterPro" id="IPR049039">
    <property type="entry name" value="RMD1-3_a_helical_rpt"/>
</dbReference>
<dbReference type="Pfam" id="PF21033">
    <property type="entry name" value="RMD1-3"/>
    <property type="match status" value="1"/>
</dbReference>
<sequence>KIKNEKGKFADIVSDIKTIVDQLDSFADADEYEKAYDFIQQIPKNDAFETFHLLWRMARVNYKLSQRTTDNNFKKKLIEHGFSLAEQALKSGNDNYAVHKWYGILLNEKSQFNSSEEQIRNAFEVKKHFEEAIRLNPTDATSKYLLGIWHYEVAHLSAWKRRIAKLIYGKIPESTIDEALKYFKLAEETDPGFYNKNMLMLIKCYYELSTKPMAMEYAKILLEKDRKTREDQEVE</sequence>
<dbReference type="AlphaFoldDB" id="A0A815SYC7"/>
<evidence type="ECO:0000256" key="1">
    <source>
        <dbReference type="ARBA" id="ARBA00004245"/>
    </source>
</evidence>
<feature type="non-terminal residue" evidence="9">
    <location>
        <position position="1"/>
    </location>
</feature>
<keyword evidence="11" id="KW-1185">Reference proteome</keyword>
<dbReference type="EMBL" id="CAJOBC010087575">
    <property type="protein sequence ID" value="CAF4358364.1"/>
    <property type="molecule type" value="Genomic_DNA"/>
</dbReference>
<proteinExistence type="predicted"/>
<evidence type="ECO:0000313" key="10">
    <source>
        <dbReference type="EMBL" id="CAF4358364.1"/>
    </source>
</evidence>
<evidence type="ECO:0000256" key="7">
    <source>
        <dbReference type="ARBA" id="ARBA00039966"/>
    </source>
</evidence>
<keyword evidence="3" id="KW-0963">Cytoplasm</keyword>
<dbReference type="InterPro" id="IPR011990">
    <property type="entry name" value="TPR-like_helical_dom_sf"/>
</dbReference>
<evidence type="ECO:0000256" key="3">
    <source>
        <dbReference type="ARBA" id="ARBA00022490"/>
    </source>
</evidence>
<name>A0A815SYC7_9BILA</name>
<evidence type="ECO:0000256" key="8">
    <source>
        <dbReference type="ARBA" id="ARBA00041958"/>
    </source>
</evidence>
<evidence type="ECO:0000256" key="2">
    <source>
        <dbReference type="ARBA" id="ARBA00011375"/>
    </source>
</evidence>
<dbReference type="GO" id="GO:0005876">
    <property type="term" value="C:spindle microtubule"/>
    <property type="evidence" value="ECO:0007669"/>
    <property type="project" value="TreeGrafter"/>
</dbReference>
<dbReference type="PANTHER" id="PTHR16056:SF16">
    <property type="entry name" value="REGULATOR OF MICROTUBULE DYNAMICS PROTEIN 1"/>
    <property type="match status" value="1"/>
</dbReference>
<dbReference type="Gene3D" id="1.25.40.10">
    <property type="entry name" value="Tetratricopeptide repeat domain"/>
    <property type="match status" value="1"/>
</dbReference>
<evidence type="ECO:0000256" key="4">
    <source>
        <dbReference type="ARBA" id="ARBA00022737"/>
    </source>
</evidence>
<comment type="caution">
    <text evidence="9">The sequence shown here is derived from an EMBL/GenBank/DDBJ whole genome shotgun (WGS) entry which is preliminary data.</text>
</comment>
<dbReference type="GO" id="GO:0097431">
    <property type="term" value="C:mitotic spindle pole"/>
    <property type="evidence" value="ECO:0007669"/>
    <property type="project" value="TreeGrafter"/>
</dbReference>
<evidence type="ECO:0000313" key="11">
    <source>
        <dbReference type="Proteomes" id="UP000663829"/>
    </source>
</evidence>
<evidence type="ECO:0000313" key="9">
    <source>
        <dbReference type="EMBL" id="CAF1495885.1"/>
    </source>
</evidence>
<dbReference type="GO" id="GO:0008017">
    <property type="term" value="F:microtubule binding"/>
    <property type="evidence" value="ECO:0007669"/>
    <property type="project" value="TreeGrafter"/>
</dbReference>
<evidence type="ECO:0000256" key="5">
    <source>
        <dbReference type="ARBA" id="ARBA00022803"/>
    </source>
</evidence>
<dbReference type="Proteomes" id="UP000663829">
    <property type="component" value="Unassembled WGS sequence"/>
</dbReference>
<keyword evidence="5" id="KW-0802">TPR repeat</keyword>
<reference evidence="9" key="1">
    <citation type="submission" date="2021-02" db="EMBL/GenBank/DDBJ databases">
        <authorList>
            <person name="Nowell W R."/>
        </authorList>
    </citation>
    <scope>NUCLEOTIDE SEQUENCE</scope>
</reference>
<keyword evidence="4" id="KW-0677">Repeat</keyword>
<dbReference type="SUPFAM" id="SSF48452">
    <property type="entry name" value="TPR-like"/>
    <property type="match status" value="1"/>
</dbReference>
<dbReference type="EMBL" id="CAJNOQ010022070">
    <property type="protein sequence ID" value="CAF1495885.1"/>
    <property type="molecule type" value="Genomic_DNA"/>
</dbReference>
<dbReference type="PANTHER" id="PTHR16056">
    <property type="entry name" value="REGULATOR OF MICROTUBULE DYNAMICS PROTEIN"/>
    <property type="match status" value="1"/>
</dbReference>
<comment type="subunit">
    <text evidence="2">Interacts with microtubules.</text>
</comment>